<gene>
    <name evidence="7" type="ORF">K402DRAFT_424365</name>
</gene>
<evidence type="ECO:0000256" key="5">
    <source>
        <dbReference type="SAM" id="MobiDB-lite"/>
    </source>
</evidence>
<feature type="region of interest" description="Disordered" evidence="5">
    <location>
        <begin position="284"/>
        <end position="342"/>
    </location>
</feature>
<reference evidence="7" key="1">
    <citation type="journal article" date="2020" name="Stud. Mycol.">
        <title>101 Dothideomycetes genomes: a test case for predicting lifestyles and emergence of pathogens.</title>
        <authorList>
            <person name="Haridas S."/>
            <person name="Albert R."/>
            <person name="Binder M."/>
            <person name="Bloem J."/>
            <person name="Labutti K."/>
            <person name="Salamov A."/>
            <person name="Andreopoulos B."/>
            <person name="Baker S."/>
            <person name="Barry K."/>
            <person name="Bills G."/>
            <person name="Bluhm B."/>
            <person name="Cannon C."/>
            <person name="Castanera R."/>
            <person name="Culley D."/>
            <person name="Daum C."/>
            <person name="Ezra D."/>
            <person name="Gonzalez J."/>
            <person name="Henrissat B."/>
            <person name="Kuo A."/>
            <person name="Liang C."/>
            <person name="Lipzen A."/>
            <person name="Lutzoni F."/>
            <person name="Magnuson J."/>
            <person name="Mondo S."/>
            <person name="Nolan M."/>
            <person name="Ohm R."/>
            <person name="Pangilinan J."/>
            <person name="Park H.-J."/>
            <person name="Ramirez L."/>
            <person name="Alfaro M."/>
            <person name="Sun H."/>
            <person name="Tritt A."/>
            <person name="Yoshinaga Y."/>
            <person name="Zwiers L.-H."/>
            <person name="Turgeon B."/>
            <person name="Goodwin S."/>
            <person name="Spatafora J."/>
            <person name="Crous P."/>
            <person name="Grigoriev I."/>
        </authorList>
    </citation>
    <scope>NUCLEOTIDE SEQUENCE</scope>
    <source>
        <strain evidence="7">CBS 113979</strain>
    </source>
</reference>
<evidence type="ECO:0000259" key="6">
    <source>
        <dbReference type="PROSITE" id="PS50865"/>
    </source>
</evidence>
<keyword evidence="8" id="KW-1185">Reference proteome</keyword>
<evidence type="ECO:0000256" key="2">
    <source>
        <dbReference type="ARBA" id="ARBA00022771"/>
    </source>
</evidence>
<dbReference type="OrthoDB" id="5282002at2759"/>
<feature type="domain" description="MYND-type" evidence="6">
    <location>
        <begin position="147"/>
        <end position="185"/>
    </location>
</feature>
<keyword evidence="3" id="KW-0862">Zinc</keyword>
<accession>A0A6G1GPD9</accession>
<dbReference type="InterPro" id="IPR002893">
    <property type="entry name" value="Znf_MYND"/>
</dbReference>
<name>A0A6G1GPD9_9PEZI</name>
<dbReference type="Pfam" id="PF01753">
    <property type="entry name" value="zf-MYND"/>
    <property type="match status" value="1"/>
</dbReference>
<keyword evidence="2 4" id="KW-0863">Zinc-finger</keyword>
<dbReference type="GO" id="GO:0008270">
    <property type="term" value="F:zinc ion binding"/>
    <property type="evidence" value="ECO:0007669"/>
    <property type="project" value="UniProtKB-KW"/>
</dbReference>
<evidence type="ECO:0000313" key="7">
    <source>
        <dbReference type="EMBL" id="KAF1982608.1"/>
    </source>
</evidence>
<feature type="region of interest" description="Disordered" evidence="5">
    <location>
        <begin position="239"/>
        <end position="262"/>
    </location>
</feature>
<proteinExistence type="predicted"/>
<evidence type="ECO:0000313" key="8">
    <source>
        <dbReference type="Proteomes" id="UP000800041"/>
    </source>
</evidence>
<dbReference type="PROSITE" id="PS50865">
    <property type="entry name" value="ZF_MYND_2"/>
    <property type="match status" value="1"/>
</dbReference>
<dbReference type="Proteomes" id="UP000800041">
    <property type="component" value="Unassembled WGS sequence"/>
</dbReference>
<organism evidence="7 8">
    <name type="scientific">Aulographum hederae CBS 113979</name>
    <dbReference type="NCBI Taxonomy" id="1176131"/>
    <lineage>
        <taxon>Eukaryota</taxon>
        <taxon>Fungi</taxon>
        <taxon>Dikarya</taxon>
        <taxon>Ascomycota</taxon>
        <taxon>Pezizomycotina</taxon>
        <taxon>Dothideomycetes</taxon>
        <taxon>Pleosporomycetidae</taxon>
        <taxon>Aulographales</taxon>
        <taxon>Aulographaceae</taxon>
    </lineage>
</organism>
<dbReference type="SUPFAM" id="SSF144232">
    <property type="entry name" value="HIT/MYND zinc finger-like"/>
    <property type="match status" value="1"/>
</dbReference>
<evidence type="ECO:0000256" key="4">
    <source>
        <dbReference type="PROSITE-ProRule" id="PRU00134"/>
    </source>
</evidence>
<protein>
    <recommendedName>
        <fullName evidence="6">MYND-type domain-containing protein</fullName>
    </recommendedName>
</protein>
<feature type="compositionally biased region" description="Basic and acidic residues" evidence="5">
    <location>
        <begin position="242"/>
        <end position="262"/>
    </location>
</feature>
<keyword evidence="1" id="KW-0479">Metal-binding</keyword>
<evidence type="ECO:0000256" key="3">
    <source>
        <dbReference type="ARBA" id="ARBA00022833"/>
    </source>
</evidence>
<dbReference type="EMBL" id="ML977182">
    <property type="protein sequence ID" value="KAF1982608.1"/>
    <property type="molecule type" value="Genomic_DNA"/>
</dbReference>
<dbReference type="Gene3D" id="6.10.140.2220">
    <property type="match status" value="1"/>
</dbReference>
<feature type="compositionally biased region" description="Acidic residues" evidence="5">
    <location>
        <begin position="291"/>
        <end position="310"/>
    </location>
</feature>
<dbReference type="AlphaFoldDB" id="A0A6G1GPD9"/>
<sequence>MAAPPVGTSFVIFIFHIQPPSDGHPADYPPLHFRHALPTSLLTEPSERLADAYHKFYVDTITPILQEHYTECFAWAPSLCDVCKKPKSALLPIPKNFLNVQEAPTVHVWVTAHCGSRLCERKIEYKFTVASEAEETLVDKAKELNYCGFCGKSKTDLQLCARCKVRAYCSKECQKKAWKVHKTFCVPKDKSTQKQLEAAETMLDLTNIQVKPTDPGLFPQDTPTKSRKATMADLMGTPVEGQKVKTQEVKEGSKGPSTRYEEMQEKAKGLQTKMGEIEVKMNELRVHVNEVETDEEAEDESEDRSEDEPVAETVAEETQGKEAEKTQEAEAENSQETEKEVE</sequence>
<evidence type="ECO:0000256" key="1">
    <source>
        <dbReference type="ARBA" id="ARBA00022723"/>
    </source>
</evidence>
<feature type="compositionally biased region" description="Basic and acidic residues" evidence="5">
    <location>
        <begin position="318"/>
        <end position="328"/>
    </location>
</feature>
<dbReference type="PROSITE" id="PS01360">
    <property type="entry name" value="ZF_MYND_1"/>
    <property type="match status" value="1"/>
</dbReference>